<dbReference type="AlphaFoldDB" id="A0A1F6W273"/>
<name>A0A1F6W273_9BACT</name>
<accession>A0A1F6W273</accession>
<dbReference type="STRING" id="1801756.A3C67_01485"/>
<protein>
    <submittedName>
        <fullName evidence="1">Uncharacterized protein</fullName>
    </submittedName>
</protein>
<dbReference type="EMBL" id="MFUG01000013">
    <property type="protein sequence ID" value="OGI76023.1"/>
    <property type="molecule type" value="Genomic_DNA"/>
</dbReference>
<evidence type="ECO:0000313" key="1">
    <source>
        <dbReference type="EMBL" id="OGI76023.1"/>
    </source>
</evidence>
<sequence length="184" mass="21174">MNDNLTARCRKHEKKLPSDIVQDVLKKEGDKLAEEQFNALLTRVERNAKVIVRHFKVDRTKTPEQLLAALGRKESHVDREVLATMPTDGPEEGDLFFFPLKCNTPVTKIERVFEERGLIPDYAAQMQVNADDPAFADERPNGMQWGNYNYNCVSFGRWDDDRKVGVGRYCSYWDSCTLFAGRLK</sequence>
<comment type="caution">
    <text evidence="1">The sequence shown here is derived from an EMBL/GenBank/DDBJ whole genome shotgun (WGS) entry which is preliminary data.</text>
</comment>
<dbReference type="Proteomes" id="UP000179275">
    <property type="component" value="Unassembled WGS sequence"/>
</dbReference>
<proteinExistence type="predicted"/>
<reference evidence="1 2" key="1">
    <citation type="journal article" date="2016" name="Nat. Commun.">
        <title>Thousands of microbial genomes shed light on interconnected biogeochemical processes in an aquifer system.</title>
        <authorList>
            <person name="Anantharaman K."/>
            <person name="Brown C.T."/>
            <person name="Hug L.A."/>
            <person name="Sharon I."/>
            <person name="Castelle C.J."/>
            <person name="Probst A.J."/>
            <person name="Thomas B.C."/>
            <person name="Singh A."/>
            <person name="Wilkins M.J."/>
            <person name="Karaoz U."/>
            <person name="Brodie E.L."/>
            <person name="Williams K.H."/>
            <person name="Hubbard S.S."/>
            <person name="Banfield J.F."/>
        </authorList>
    </citation>
    <scope>NUCLEOTIDE SEQUENCE [LARGE SCALE GENOMIC DNA]</scope>
</reference>
<evidence type="ECO:0000313" key="2">
    <source>
        <dbReference type="Proteomes" id="UP000179275"/>
    </source>
</evidence>
<gene>
    <name evidence="1" type="ORF">A3C67_01485</name>
</gene>
<organism evidence="1 2">
    <name type="scientific">Candidatus Nomurabacteria bacterium RIFCSPHIGHO2_02_FULL_42_19</name>
    <dbReference type="NCBI Taxonomy" id="1801756"/>
    <lineage>
        <taxon>Bacteria</taxon>
        <taxon>Candidatus Nomuraibacteriota</taxon>
    </lineage>
</organism>